<feature type="region of interest" description="Disordered" evidence="1">
    <location>
        <begin position="28"/>
        <end position="52"/>
    </location>
</feature>
<sequence length="92" mass="10243">MRMEDRCLPTTRGCRCSPTTRCCRAQSLTLRRRRRRRPPDNEDGHGGPLLADDTRLPLLADFALLQGAVMDAAAAPASAEWSAVSGFTWYLH</sequence>
<evidence type="ECO:0000313" key="3">
    <source>
        <dbReference type="Proteomes" id="UP000008022"/>
    </source>
</evidence>
<name>A0A0E0PZ05_ORYRU</name>
<evidence type="ECO:0000256" key="1">
    <source>
        <dbReference type="SAM" id="MobiDB-lite"/>
    </source>
</evidence>
<protein>
    <submittedName>
        <fullName evidence="2">Uncharacterized protein</fullName>
    </submittedName>
</protein>
<reference evidence="2" key="2">
    <citation type="submission" date="2015-06" db="UniProtKB">
        <authorList>
            <consortium name="EnsemblPlants"/>
        </authorList>
    </citation>
    <scope>IDENTIFICATION</scope>
</reference>
<dbReference type="Proteomes" id="UP000008022">
    <property type="component" value="Unassembled WGS sequence"/>
</dbReference>
<dbReference type="HOGENOM" id="CLU_2417134_0_0_1"/>
<organism evidence="2 3">
    <name type="scientific">Oryza rufipogon</name>
    <name type="common">Brownbeard rice</name>
    <name type="synonym">Asian wild rice</name>
    <dbReference type="NCBI Taxonomy" id="4529"/>
    <lineage>
        <taxon>Eukaryota</taxon>
        <taxon>Viridiplantae</taxon>
        <taxon>Streptophyta</taxon>
        <taxon>Embryophyta</taxon>
        <taxon>Tracheophyta</taxon>
        <taxon>Spermatophyta</taxon>
        <taxon>Magnoliopsida</taxon>
        <taxon>Liliopsida</taxon>
        <taxon>Poales</taxon>
        <taxon>Poaceae</taxon>
        <taxon>BOP clade</taxon>
        <taxon>Oryzoideae</taxon>
        <taxon>Oryzeae</taxon>
        <taxon>Oryzinae</taxon>
        <taxon>Oryza</taxon>
    </lineage>
</organism>
<accession>A0A0E0PZ05</accession>
<dbReference type="Gramene" id="ORUFI06G19130.1">
    <property type="protein sequence ID" value="ORUFI06G19130.1"/>
    <property type="gene ID" value="ORUFI06G19130"/>
</dbReference>
<evidence type="ECO:0000313" key="2">
    <source>
        <dbReference type="EnsemblPlants" id="ORUFI06G19130.1"/>
    </source>
</evidence>
<keyword evidence="3" id="KW-1185">Reference proteome</keyword>
<dbReference type="EnsemblPlants" id="ORUFI06G19130.1">
    <property type="protein sequence ID" value="ORUFI06G19130.1"/>
    <property type="gene ID" value="ORUFI06G19130"/>
</dbReference>
<dbReference type="AlphaFoldDB" id="A0A0E0PZ05"/>
<proteinExistence type="predicted"/>
<reference evidence="3" key="1">
    <citation type="submission" date="2013-06" db="EMBL/GenBank/DDBJ databases">
        <authorList>
            <person name="Zhao Q."/>
        </authorList>
    </citation>
    <scope>NUCLEOTIDE SEQUENCE</scope>
    <source>
        <strain evidence="3">cv. W1943</strain>
    </source>
</reference>